<accession>A0ABU9U6I8</accession>
<proteinExistence type="predicted"/>
<dbReference type="EMBL" id="JBBMQU010000037">
    <property type="protein sequence ID" value="MEM5552415.1"/>
    <property type="molecule type" value="Genomic_DNA"/>
</dbReference>
<dbReference type="RefSeq" id="WP_342884383.1">
    <property type="nucleotide sequence ID" value="NZ_JBBMQU010000037.1"/>
</dbReference>
<reference evidence="1 2" key="1">
    <citation type="submission" date="2024-03" db="EMBL/GenBank/DDBJ databases">
        <title>Community enrichment and isolation of bacterial strains for fucoidan degradation.</title>
        <authorList>
            <person name="Sichert A."/>
        </authorList>
    </citation>
    <scope>NUCLEOTIDE SEQUENCE [LARGE SCALE GENOMIC DNA]</scope>
    <source>
        <strain evidence="1 2">AS81</strain>
    </source>
</reference>
<dbReference type="Proteomes" id="UP001388366">
    <property type="component" value="Unassembled WGS sequence"/>
</dbReference>
<comment type="caution">
    <text evidence="1">The sequence shown here is derived from an EMBL/GenBank/DDBJ whole genome shotgun (WGS) entry which is preliminary data.</text>
</comment>
<gene>
    <name evidence="1" type="ORF">WNY63_16945</name>
</gene>
<organism evidence="1 2">
    <name type="scientific">Pseudoalteromonas neustonica</name>
    <dbReference type="NCBI Taxonomy" id="1840331"/>
    <lineage>
        <taxon>Bacteria</taxon>
        <taxon>Pseudomonadati</taxon>
        <taxon>Pseudomonadota</taxon>
        <taxon>Gammaproteobacteria</taxon>
        <taxon>Alteromonadales</taxon>
        <taxon>Pseudoalteromonadaceae</taxon>
        <taxon>Pseudoalteromonas</taxon>
    </lineage>
</organism>
<name>A0ABU9U6I8_9GAMM</name>
<evidence type="ECO:0000313" key="2">
    <source>
        <dbReference type="Proteomes" id="UP001388366"/>
    </source>
</evidence>
<keyword evidence="2" id="KW-1185">Reference proteome</keyword>
<sequence length="211" mass="23931">MTNKLDAILDFIVLDENEAPVLNVQGLPTLKQWPIVKDLAQLIAKGKVQHIEKFAEIAAQGEQWDWARDYFNYLIELNKVTEYNANLPVIIDNEDGTTAEIKARSLPTAPERSPLKSIEKVLEPYAKKIEKLRGIKFKNVQVSLTEKNQNGLSSLKTAFDLAVEFEAEDQFFPIHFNAETCNGVEVVELLNEAEFKSFGLQFILARKAFFS</sequence>
<protein>
    <submittedName>
        <fullName evidence="1">Uncharacterized protein</fullName>
    </submittedName>
</protein>
<evidence type="ECO:0000313" key="1">
    <source>
        <dbReference type="EMBL" id="MEM5552415.1"/>
    </source>
</evidence>